<sequence length="342" mass="39168">MLSVSPKVNDTPKQIFDNHSQNDLGDQEKSSNATQLSLQRRADDTQEASNQSQMKQQNTWNAYEFSSSSSNEGYEAREENPETQSMAAGQKKQYSVTTDDSRKRFIELWNSGTITIKQAAQACGINYSTAKSIVKLSKMEGRIEKKKKRISKRMRREKEELENLLHSSLKRQKVELPSLDQRTSEPPQFLQQLGILPTGQDPKEKQLVEKACSNQLVGLTSDFLSFSQHIQMNLSRQDTIIPKSILENNSFLLEKEVQLNSLSAIELRNLSLNQLQQFQEIVKLNQNNSIRQQEQRSCLVENCELGLNKRRNILFEVLIEKTLDEKIGLEKKGSSFLHSLYI</sequence>
<keyword evidence="4" id="KW-1185">Reference proteome</keyword>
<evidence type="ECO:0000256" key="2">
    <source>
        <dbReference type="SAM" id="MobiDB-lite"/>
    </source>
</evidence>
<organism evidence="3 4">
    <name type="scientific">Stylonychia lemnae</name>
    <name type="common">Ciliate</name>
    <dbReference type="NCBI Taxonomy" id="5949"/>
    <lineage>
        <taxon>Eukaryota</taxon>
        <taxon>Sar</taxon>
        <taxon>Alveolata</taxon>
        <taxon>Ciliophora</taxon>
        <taxon>Intramacronucleata</taxon>
        <taxon>Spirotrichea</taxon>
        <taxon>Stichotrichia</taxon>
        <taxon>Sporadotrichida</taxon>
        <taxon>Oxytrichidae</taxon>
        <taxon>Stylonychinae</taxon>
        <taxon>Stylonychia</taxon>
    </lineage>
</organism>
<protein>
    <submittedName>
        <fullName evidence="3">Uncharacterized protein</fullName>
    </submittedName>
</protein>
<keyword evidence="1" id="KW-0175">Coiled coil</keyword>
<proteinExistence type="predicted"/>
<accession>A0A077ZXV7</accession>
<feature type="compositionally biased region" description="Polar residues" evidence="2">
    <location>
        <begin position="1"/>
        <end position="38"/>
    </location>
</feature>
<dbReference type="Proteomes" id="UP000039865">
    <property type="component" value="Unassembled WGS sequence"/>
</dbReference>
<feature type="coiled-coil region" evidence="1">
    <location>
        <begin position="144"/>
        <end position="171"/>
    </location>
</feature>
<dbReference type="AlphaFoldDB" id="A0A077ZXV7"/>
<gene>
    <name evidence="3" type="primary">Contig17840.g18961</name>
    <name evidence="3" type="ORF">STYLEM_3712</name>
</gene>
<dbReference type="EMBL" id="CCKQ01003598">
    <property type="protein sequence ID" value="CDW74730.1"/>
    <property type="molecule type" value="Genomic_DNA"/>
</dbReference>
<feature type="compositionally biased region" description="Polar residues" evidence="2">
    <location>
        <begin position="47"/>
        <end position="72"/>
    </location>
</feature>
<feature type="region of interest" description="Disordered" evidence="2">
    <location>
        <begin position="1"/>
        <end position="97"/>
    </location>
</feature>
<name>A0A077ZXV7_STYLE</name>
<feature type="compositionally biased region" description="Polar residues" evidence="2">
    <location>
        <begin position="82"/>
        <end position="97"/>
    </location>
</feature>
<dbReference type="InParanoid" id="A0A077ZXV7"/>
<evidence type="ECO:0000256" key="1">
    <source>
        <dbReference type="SAM" id="Coils"/>
    </source>
</evidence>
<reference evidence="3 4" key="1">
    <citation type="submission" date="2014-06" db="EMBL/GenBank/DDBJ databases">
        <authorList>
            <person name="Swart Estienne"/>
        </authorList>
    </citation>
    <scope>NUCLEOTIDE SEQUENCE [LARGE SCALE GENOMIC DNA]</scope>
    <source>
        <strain evidence="3 4">130c</strain>
    </source>
</reference>
<evidence type="ECO:0000313" key="3">
    <source>
        <dbReference type="EMBL" id="CDW74730.1"/>
    </source>
</evidence>
<evidence type="ECO:0000313" key="4">
    <source>
        <dbReference type="Proteomes" id="UP000039865"/>
    </source>
</evidence>